<evidence type="ECO:0000256" key="1">
    <source>
        <dbReference type="ARBA" id="ARBA00004196"/>
    </source>
</evidence>
<dbReference type="InterPro" id="IPR036249">
    <property type="entry name" value="Thioredoxin-like_sf"/>
</dbReference>
<dbReference type="GO" id="GO:0030313">
    <property type="term" value="C:cell envelope"/>
    <property type="evidence" value="ECO:0007669"/>
    <property type="project" value="UniProtKB-SubCell"/>
</dbReference>
<evidence type="ECO:0000259" key="5">
    <source>
        <dbReference type="PROSITE" id="PS51352"/>
    </source>
</evidence>
<protein>
    <submittedName>
        <fullName evidence="6">Thiol:disulfide interchange protein</fullName>
    </submittedName>
</protein>
<dbReference type="EMBL" id="BMJW01000001">
    <property type="protein sequence ID" value="GGG95125.1"/>
    <property type="molecule type" value="Genomic_DNA"/>
</dbReference>
<dbReference type="Gene3D" id="3.40.30.10">
    <property type="entry name" value="Glutaredoxin"/>
    <property type="match status" value="1"/>
</dbReference>
<keyword evidence="3" id="KW-1015">Disulfide bond</keyword>
<proteinExistence type="predicted"/>
<dbReference type="PANTHER" id="PTHR42852">
    <property type="entry name" value="THIOL:DISULFIDE INTERCHANGE PROTEIN DSBE"/>
    <property type="match status" value="1"/>
</dbReference>
<dbReference type="Pfam" id="PF14289">
    <property type="entry name" value="DUF4369"/>
    <property type="match status" value="1"/>
</dbReference>
<comment type="subcellular location">
    <subcellularLocation>
        <location evidence="1">Cell envelope</location>
    </subcellularLocation>
</comment>
<evidence type="ECO:0000256" key="3">
    <source>
        <dbReference type="ARBA" id="ARBA00023157"/>
    </source>
</evidence>
<reference evidence="6" key="1">
    <citation type="journal article" date="2014" name="Int. J. Syst. Evol. Microbiol.">
        <title>Complete genome sequence of Corynebacterium casei LMG S-19264T (=DSM 44701T), isolated from a smear-ripened cheese.</title>
        <authorList>
            <consortium name="US DOE Joint Genome Institute (JGI-PGF)"/>
            <person name="Walter F."/>
            <person name="Albersmeier A."/>
            <person name="Kalinowski J."/>
            <person name="Ruckert C."/>
        </authorList>
    </citation>
    <scope>NUCLEOTIDE SEQUENCE</scope>
    <source>
        <strain evidence="6">CGMCC 1.15763</strain>
    </source>
</reference>
<evidence type="ECO:0000256" key="4">
    <source>
        <dbReference type="ARBA" id="ARBA00023284"/>
    </source>
</evidence>
<dbReference type="AlphaFoldDB" id="A0A917HYU7"/>
<accession>A0A917HYU7</accession>
<organism evidence="6 7">
    <name type="scientific">Polaribacter pacificus</name>
    <dbReference type="NCBI Taxonomy" id="1775173"/>
    <lineage>
        <taxon>Bacteria</taxon>
        <taxon>Pseudomonadati</taxon>
        <taxon>Bacteroidota</taxon>
        <taxon>Flavobacteriia</taxon>
        <taxon>Flavobacteriales</taxon>
        <taxon>Flavobacteriaceae</taxon>
    </lineage>
</organism>
<gene>
    <name evidence="6" type="ORF">GCM10011416_10740</name>
</gene>
<evidence type="ECO:0000256" key="2">
    <source>
        <dbReference type="ARBA" id="ARBA00022748"/>
    </source>
</evidence>
<evidence type="ECO:0000313" key="6">
    <source>
        <dbReference type="EMBL" id="GGG95125.1"/>
    </source>
</evidence>
<dbReference type="CDD" id="cd02966">
    <property type="entry name" value="TlpA_like_family"/>
    <property type="match status" value="1"/>
</dbReference>
<keyword evidence="4" id="KW-0676">Redox-active center</keyword>
<dbReference type="InterPro" id="IPR050553">
    <property type="entry name" value="Thioredoxin_ResA/DsbE_sf"/>
</dbReference>
<dbReference type="InterPro" id="IPR017937">
    <property type="entry name" value="Thioredoxin_CS"/>
</dbReference>
<keyword evidence="2" id="KW-0201">Cytochrome c-type biogenesis</keyword>
<keyword evidence="7" id="KW-1185">Reference proteome</keyword>
<sequence>MFKRLNFISLSQTDIILKKLLILFFLASVCLSCTKEKTFLIKGTISGDLPKYIYLSYDEKKDSALIRNNNFIFRGKVLKPTQASFYIIGVSTINKFFYIDNSNLQIKLTNTIKTYQKNGNDIQVNFINIDTVFGNDLSVLEANFERFKANNKTQNNWKEKVYERLDSLISINPKNLFFGDQLYSLALKKTLTPTEIESLFSKLNLEYQSKESINGIQEYINPVKKIAVGNVIFDFQLPTPDKTFINTTQYRGKYLFIHFWASWCAPCRKDNIELKEVYAKYKKHPLHILNVSTDTDLTKWKNAIKADGVSWDNVVDDRKSMSDILAKYDAISSIPKSYLIDPDGQVILANPTIEELKKKLNEVIKN</sequence>
<evidence type="ECO:0000313" key="7">
    <source>
        <dbReference type="Proteomes" id="UP000633278"/>
    </source>
</evidence>
<name>A0A917HYU7_9FLAO</name>
<reference evidence="6" key="2">
    <citation type="submission" date="2020-09" db="EMBL/GenBank/DDBJ databases">
        <authorList>
            <person name="Sun Q."/>
            <person name="Zhou Y."/>
        </authorList>
    </citation>
    <scope>NUCLEOTIDE SEQUENCE</scope>
    <source>
        <strain evidence="6">CGMCC 1.15763</strain>
    </source>
</reference>
<dbReference type="PROSITE" id="PS00194">
    <property type="entry name" value="THIOREDOXIN_1"/>
    <property type="match status" value="1"/>
</dbReference>
<comment type="caution">
    <text evidence="6">The sequence shown here is derived from an EMBL/GenBank/DDBJ whole genome shotgun (WGS) entry which is preliminary data.</text>
</comment>
<dbReference type="PANTHER" id="PTHR42852:SF6">
    <property type="entry name" value="THIOL:DISULFIDE INTERCHANGE PROTEIN DSBE"/>
    <property type="match status" value="1"/>
</dbReference>
<dbReference type="Pfam" id="PF00578">
    <property type="entry name" value="AhpC-TSA"/>
    <property type="match status" value="1"/>
</dbReference>
<feature type="domain" description="Thioredoxin" evidence="5">
    <location>
        <begin position="226"/>
        <end position="365"/>
    </location>
</feature>
<dbReference type="InterPro" id="IPR013766">
    <property type="entry name" value="Thioredoxin_domain"/>
</dbReference>
<dbReference type="SUPFAM" id="SSF52833">
    <property type="entry name" value="Thioredoxin-like"/>
    <property type="match status" value="1"/>
</dbReference>
<dbReference type="GO" id="GO:0017004">
    <property type="term" value="P:cytochrome complex assembly"/>
    <property type="evidence" value="ECO:0007669"/>
    <property type="project" value="UniProtKB-KW"/>
</dbReference>
<dbReference type="InterPro" id="IPR025380">
    <property type="entry name" value="DUF4369"/>
</dbReference>
<dbReference type="PROSITE" id="PS51352">
    <property type="entry name" value="THIOREDOXIN_2"/>
    <property type="match status" value="1"/>
</dbReference>
<dbReference type="InterPro" id="IPR000866">
    <property type="entry name" value="AhpC/TSA"/>
</dbReference>
<dbReference type="Proteomes" id="UP000633278">
    <property type="component" value="Unassembled WGS sequence"/>
</dbReference>